<dbReference type="Proteomes" id="UP000284202">
    <property type="component" value="Unassembled WGS sequence"/>
</dbReference>
<dbReference type="OrthoDB" id="565387at2"/>
<accession>A0A418T4M9</accession>
<evidence type="ECO:0008006" key="4">
    <source>
        <dbReference type="Google" id="ProtNLM"/>
    </source>
</evidence>
<dbReference type="Gene3D" id="3.30.420.10">
    <property type="entry name" value="Ribonuclease H-like superfamily/Ribonuclease H"/>
    <property type="match status" value="1"/>
</dbReference>
<dbReference type="GO" id="GO:0003676">
    <property type="term" value="F:nucleic acid binding"/>
    <property type="evidence" value="ECO:0007669"/>
    <property type="project" value="InterPro"/>
</dbReference>
<evidence type="ECO:0000256" key="1">
    <source>
        <dbReference type="SAM" id="MobiDB-lite"/>
    </source>
</evidence>
<reference evidence="3" key="1">
    <citation type="submission" date="2018-09" db="EMBL/GenBank/DDBJ databases">
        <title>Acidovorax cavernicola nov. sp. isolated from Gruta de las Maravillas (Aracena, Spain).</title>
        <authorList>
            <person name="Jurado V."/>
            <person name="Gutierrez-Patricio S."/>
            <person name="Gonzalez-Pimentel J.L."/>
            <person name="Miller A.Z."/>
            <person name="Laiz L."/>
            <person name="Saiz-Jimenez C."/>
        </authorList>
    </citation>
    <scope>NUCLEOTIDE SEQUENCE [LARGE SCALE GENOMIC DNA]</scope>
    <source>
        <strain evidence="3">1011MAR3C25</strain>
    </source>
</reference>
<dbReference type="AlphaFoldDB" id="A0A418T4M9"/>
<proteinExistence type="predicted"/>
<organism evidence="2 3">
    <name type="scientific">Paracoccus onubensis</name>
    <dbReference type="NCBI Taxonomy" id="1675788"/>
    <lineage>
        <taxon>Bacteria</taxon>
        <taxon>Pseudomonadati</taxon>
        <taxon>Pseudomonadota</taxon>
        <taxon>Alphaproteobacteria</taxon>
        <taxon>Rhodobacterales</taxon>
        <taxon>Paracoccaceae</taxon>
        <taxon>Paracoccus</taxon>
    </lineage>
</organism>
<keyword evidence="3" id="KW-1185">Reference proteome</keyword>
<protein>
    <recommendedName>
        <fullName evidence="4">Tc1-like transposase DDE domain-containing protein</fullName>
    </recommendedName>
</protein>
<sequence>MRGSCSVARGKRPTEAFPDPSNSYSPDLNPIEMVLSKLKALIRKVAARTYDEPWQTSAMCATSSPTKNATLRLSRLHT</sequence>
<evidence type="ECO:0000313" key="2">
    <source>
        <dbReference type="EMBL" id="RJE88117.1"/>
    </source>
</evidence>
<dbReference type="EMBL" id="QZCG01000002">
    <property type="protein sequence ID" value="RJE88117.1"/>
    <property type="molecule type" value="Genomic_DNA"/>
</dbReference>
<comment type="caution">
    <text evidence="2">The sequence shown here is derived from an EMBL/GenBank/DDBJ whole genome shotgun (WGS) entry which is preliminary data.</text>
</comment>
<name>A0A418T4M9_9RHOB</name>
<gene>
    <name evidence="2" type="ORF">D3P04_04175</name>
</gene>
<feature type="region of interest" description="Disordered" evidence="1">
    <location>
        <begin position="1"/>
        <end position="25"/>
    </location>
</feature>
<dbReference type="InterPro" id="IPR036397">
    <property type="entry name" value="RNaseH_sf"/>
</dbReference>
<evidence type="ECO:0000313" key="3">
    <source>
        <dbReference type="Proteomes" id="UP000284202"/>
    </source>
</evidence>